<reference evidence="6 7" key="1">
    <citation type="submission" date="2015-12" db="EMBL/GenBank/DDBJ databases">
        <title>Haloprofundus marisrubri gen. nov., sp. nov., an extremely halophilic archaeon isolated from the Discovery deep brine-seawater interface in the Red Sea.</title>
        <authorList>
            <person name="Zhang G."/>
            <person name="Stingl U."/>
            <person name="Rashid M."/>
        </authorList>
    </citation>
    <scope>NUCLEOTIDE SEQUENCE [LARGE SCALE GENOMIC DNA]</scope>
    <source>
        <strain evidence="6 7">SB9</strain>
    </source>
</reference>
<feature type="domain" description="Fe/B12 periplasmic-binding" evidence="5">
    <location>
        <begin position="172"/>
        <end position="362"/>
    </location>
</feature>
<dbReference type="EMBL" id="LOPU01000040">
    <property type="protein sequence ID" value="KTG07774.1"/>
    <property type="molecule type" value="Genomic_DNA"/>
</dbReference>
<dbReference type="InterPro" id="IPR002491">
    <property type="entry name" value="ABC_transptr_periplasmic_BD"/>
</dbReference>
<dbReference type="RefSeq" id="WP_058583605.1">
    <property type="nucleotide sequence ID" value="NZ_LOPU01000040.1"/>
</dbReference>
<dbReference type="PANTHER" id="PTHR30532:SF1">
    <property type="entry name" value="IRON(3+)-HYDROXAMATE-BINDING PROTEIN FHUD"/>
    <property type="match status" value="1"/>
</dbReference>
<comment type="subcellular location">
    <subcellularLocation>
        <location evidence="1">Cell envelope</location>
    </subcellularLocation>
</comment>
<name>A0A0W1R3S2_9EURY</name>
<evidence type="ECO:0000256" key="1">
    <source>
        <dbReference type="ARBA" id="ARBA00004196"/>
    </source>
</evidence>
<dbReference type="Proteomes" id="UP000054387">
    <property type="component" value="Unassembled WGS sequence"/>
</dbReference>
<sequence>MERGSAGRKTSTRRAYLKYGSTVVGAGLLAGCAGDEGEPEPAGTTVSEGSNDTEATSTTDDETESTTESSESGSYSVSMAPVGTVEFESVPQNVMVYSLLYADMAVAYGHGDSVNSLGFDADAGGNTLDAYYERLDGVSFDRSGLEQLNTGSGDVNVSKELFYELNSDLHLVDPALVASFDGWEQSDIDEVRENIAPWFGNNFSRSHSQPPEAYRDAYEYYTLWEISGRVSRAFQQQQRFEALQSVHDDLLERIQSNLPPEEERPSVGVAIFMQETFYPSKLNGPGFAAAHTRPMGANDAFMADDVTYETSYDYETMLEIDPDIILHPYGIASYYDVGQIRQTLENHPVGSQMTAVQNGRVYPSGTPTQGPLMNLFQLEMTAKQLYPEQFGEWPDYESGSPYPEIPAEEQLFDRQRVADIVAGEF</sequence>
<comment type="caution">
    <text evidence="6">The sequence shown here is derived from an EMBL/GenBank/DDBJ whole genome shotgun (WGS) entry which is preliminary data.</text>
</comment>
<feature type="region of interest" description="Disordered" evidence="4">
    <location>
        <begin position="31"/>
        <end position="77"/>
    </location>
</feature>
<evidence type="ECO:0000259" key="5">
    <source>
        <dbReference type="Pfam" id="PF01497"/>
    </source>
</evidence>
<dbReference type="InterPro" id="IPR051313">
    <property type="entry name" value="Bact_iron-sidero_bind"/>
</dbReference>
<evidence type="ECO:0000313" key="6">
    <source>
        <dbReference type="EMBL" id="KTG07774.1"/>
    </source>
</evidence>
<protein>
    <submittedName>
        <fullName evidence="6">ABC transporter substrate-binding protein</fullName>
    </submittedName>
</protein>
<evidence type="ECO:0000256" key="3">
    <source>
        <dbReference type="ARBA" id="ARBA00022729"/>
    </source>
</evidence>
<organism evidence="6 7">
    <name type="scientific">Haloprofundus marisrubri</name>
    <dbReference type="NCBI Taxonomy" id="1514971"/>
    <lineage>
        <taxon>Archaea</taxon>
        <taxon>Methanobacteriati</taxon>
        <taxon>Methanobacteriota</taxon>
        <taxon>Stenosarchaea group</taxon>
        <taxon>Halobacteria</taxon>
        <taxon>Halobacteriales</taxon>
        <taxon>Haloferacaceae</taxon>
        <taxon>Haloprofundus</taxon>
    </lineage>
</organism>
<dbReference type="Gene3D" id="3.40.50.1980">
    <property type="entry name" value="Nitrogenase molybdenum iron protein domain"/>
    <property type="match status" value="2"/>
</dbReference>
<dbReference type="PANTHER" id="PTHR30532">
    <property type="entry name" value="IRON III DICITRATE-BINDING PERIPLASMIC PROTEIN"/>
    <property type="match status" value="1"/>
</dbReference>
<keyword evidence="3" id="KW-0732">Signal</keyword>
<keyword evidence="2" id="KW-0813">Transport</keyword>
<evidence type="ECO:0000256" key="4">
    <source>
        <dbReference type="SAM" id="MobiDB-lite"/>
    </source>
</evidence>
<evidence type="ECO:0000256" key="2">
    <source>
        <dbReference type="ARBA" id="ARBA00022448"/>
    </source>
</evidence>
<gene>
    <name evidence="6" type="ORF">AUR64_02750</name>
</gene>
<dbReference type="STRING" id="1514971.AUR64_02750"/>
<evidence type="ECO:0000313" key="7">
    <source>
        <dbReference type="Proteomes" id="UP000054387"/>
    </source>
</evidence>
<dbReference type="SUPFAM" id="SSF53807">
    <property type="entry name" value="Helical backbone' metal receptor"/>
    <property type="match status" value="1"/>
</dbReference>
<dbReference type="AlphaFoldDB" id="A0A0W1R3S2"/>
<accession>A0A0W1R3S2</accession>
<dbReference type="Pfam" id="PF01497">
    <property type="entry name" value="Peripla_BP_2"/>
    <property type="match status" value="1"/>
</dbReference>
<proteinExistence type="predicted"/>
<dbReference type="OrthoDB" id="304381at2157"/>
<keyword evidence="7" id="KW-1185">Reference proteome</keyword>
<dbReference type="PROSITE" id="PS51257">
    <property type="entry name" value="PROKAR_LIPOPROTEIN"/>
    <property type="match status" value="1"/>
</dbReference>